<sequence length="102" mass="12006">MIQTVLNEDHEIIVEVLKTIRQSMRKADKLAECSHFPLKGEMYLTDREVAARLHISKRTLQEYRHAAILPYFIIGGKVLYRESDIQALLESNYRNHHYPKLV</sequence>
<dbReference type="RefSeq" id="WP_134844179.1">
    <property type="nucleotide sequence ID" value="NZ_SGVY01000044.1"/>
</dbReference>
<dbReference type="Pfam" id="PF12728">
    <property type="entry name" value="HTH_17"/>
    <property type="match status" value="1"/>
</dbReference>
<dbReference type="Proteomes" id="UP000297872">
    <property type="component" value="Unassembled WGS sequence"/>
</dbReference>
<organism evidence="2 3">
    <name type="scientific">Segatella hominis</name>
    <dbReference type="NCBI Taxonomy" id="2518605"/>
    <lineage>
        <taxon>Bacteria</taxon>
        <taxon>Pseudomonadati</taxon>
        <taxon>Bacteroidota</taxon>
        <taxon>Bacteroidia</taxon>
        <taxon>Bacteroidales</taxon>
        <taxon>Prevotellaceae</taxon>
        <taxon>Segatella</taxon>
    </lineage>
</organism>
<dbReference type="PANTHER" id="PTHR34585:SF22">
    <property type="entry name" value="HELIX-TURN-HELIX DOMAIN-CONTAINING PROTEIN"/>
    <property type="match status" value="1"/>
</dbReference>
<protein>
    <submittedName>
        <fullName evidence="2">DNA-binding protein</fullName>
    </submittedName>
</protein>
<dbReference type="GeneID" id="302996244"/>
<dbReference type="InterPro" id="IPR041657">
    <property type="entry name" value="HTH_17"/>
</dbReference>
<gene>
    <name evidence="2" type="ORF">EXN75_13290</name>
</gene>
<evidence type="ECO:0000259" key="1">
    <source>
        <dbReference type="Pfam" id="PF12728"/>
    </source>
</evidence>
<keyword evidence="2" id="KW-0238">DNA-binding</keyword>
<dbReference type="SUPFAM" id="SSF46955">
    <property type="entry name" value="Putative DNA-binding domain"/>
    <property type="match status" value="1"/>
</dbReference>
<proteinExistence type="predicted"/>
<keyword evidence="3" id="KW-1185">Reference proteome</keyword>
<evidence type="ECO:0000313" key="3">
    <source>
        <dbReference type="Proteomes" id="UP000297872"/>
    </source>
</evidence>
<dbReference type="EMBL" id="SGVY01000044">
    <property type="protein sequence ID" value="TFH77153.1"/>
    <property type="molecule type" value="Genomic_DNA"/>
</dbReference>
<dbReference type="AlphaFoldDB" id="A0A4Y8VCV8"/>
<name>A0A4Y8VCV8_9BACT</name>
<dbReference type="OrthoDB" id="769412at2"/>
<evidence type="ECO:0000313" key="2">
    <source>
        <dbReference type="EMBL" id="TFH77153.1"/>
    </source>
</evidence>
<dbReference type="GO" id="GO:0003677">
    <property type="term" value="F:DNA binding"/>
    <property type="evidence" value="ECO:0007669"/>
    <property type="project" value="UniProtKB-KW"/>
</dbReference>
<dbReference type="PANTHER" id="PTHR34585">
    <property type="match status" value="1"/>
</dbReference>
<comment type="caution">
    <text evidence="2">The sequence shown here is derived from an EMBL/GenBank/DDBJ whole genome shotgun (WGS) entry which is preliminary data.</text>
</comment>
<dbReference type="InterPro" id="IPR009061">
    <property type="entry name" value="DNA-bd_dom_put_sf"/>
</dbReference>
<accession>A0A4Y8VCV8</accession>
<feature type="domain" description="Helix-turn-helix" evidence="1">
    <location>
        <begin position="43"/>
        <end position="92"/>
    </location>
</feature>
<reference evidence="2 3" key="1">
    <citation type="submission" date="2019-02" db="EMBL/GenBank/DDBJ databases">
        <title>Draft Genome Sequence of the Prevotella sp. BCRC 81118, Isolated from Human Feces.</title>
        <authorList>
            <person name="Huang C.-H."/>
        </authorList>
    </citation>
    <scope>NUCLEOTIDE SEQUENCE [LARGE SCALE GENOMIC DNA]</scope>
    <source>
        <strain evidence="2 3">BCRC 81118</strain>
    </source>
</reference>